<keyword evidence="2" id="KW-1185">Reference proteome</keyword>
<gene>
    <name evidence="1" type="ORF">RHMOL_Rhmol04G0143000</name>
</gene>
<organism evidence="1 2">
    <name type="scientific">Rhododendron molle</name>
    <name type="common">Chinese azalea</name>
    <name type="synonym">Azalea mollis</name>
    <dbReference type="NCBI Taxonomy" id="49168"/>
    <lineage>
        <taxon>Eukaryota</taxon>
        <taxon>Viridiplantae</taxon>
        <taxon>Streptophyta</taxon>
        <taxon>Embryophyta</taxon>
        <taxon>Tracheophyta</taxon>
        <taxon>Spermatophyta</taxon>
        <taxon>Magnoliopsida</taxon>
        <taxon>eudicotyledons</taxon>
        <taxon>Gunneridae</taxon>
        <taxon>Pentapetalae</taxon>
        <taxon>asterids</taxon>
        <taxon>Ericales</taxon>
        <taxon>Ericaceae</taxon>
        <taxon>Ericoideae</taxon>
        <taxon>Rhodoreae</taxon>
        <taxon>Rhododendron</taxon>
    </lineage>
</organism>
<evidence type="ECO:0000313" key="2">
    <source>
        <dbReference type="Proteomes" id="UP001062846"/>
    </source>
</evidence>
<reference evidence="1" key="1">
    <citation type="submission" date="2022-02" db="EMBL/GenBank/DDBJ databases">
        <title>Plant Genome Project.</title>
        <authorList>
            <person name="Zhang R.-G."/>
        </authorList>
    </citation>
    <scope>NUCLEOTIDE SEQUENCE</scope>
    <source>
        <strain evidence="1">AT1</strain>
    </source>
</reference>
<sequence>MFFYGSSQDFHHLSKAARGIAGSLDLFLEWDMILDDMGPKDFRADGVWPSHLAKARVASEARLHELFDSEYKPWEEVRDNWDHSDSEDVDNEVREFPNQCCRGSSAFTNFHFGEYSQSTVKVEARRMGLVVWELSPRTPWFLLVVLLRSPRLNIAFLLVARGLLIDLKGLKDFAIEQIRLLWGREFPLVRRHCLRNSDKRFRFFHKLSLSDVEVKVL</sequence>
<dbReference type="EMBL" id="CM046391">
    <property type="protein sequence ID" value="KAI8559032.1"/>
    <property type="molecule type" value="Genomic_DNA"/>
</dbReference>
<dbReference type="Proteomes" id="UP001062846">
    <property type="component" value="Chromosome 4"/>
</dbReference>
<comment type="caution">
    <text evidence="1">The sequence shown here is derived from an EMBL/GenBank/DDBJ whole genome shotgun (WGS) entry which is preliminary data.</text>
</comment>
<protein>
    <submittedName>
        <fullName evidence="1">Uncharacterized protein</fullName>
    </submittedName>
</protein>
<evidence type="ECO:0000313" key="1">
    <source>
        <dbReference type="EMBL" id="KAI8559032.1"/>
    </source>
</evidence>
<accession>A0ACC0P2P8</accession>
<proteinExistence type="predicted"/>
<name>A0ACC0P2P8_RHOML</name>